<dbReference type="GO" id="GO:0016836">
    <property type="term" value="F:hydro-lyase activity"/>
    <property type="evidence" value="ECO:0007669"/>
    <property type="project" value="UniProtKB-ARBA"/>
</dbReference>
<dbReference type="OrthoDB" id="5365311at2"/>
<dbReference type="Gene3D" id="1.10.12.10">
    <property type="entry name" value="Lyase 2-enoyl-coa Hydratase, Chain A, domain 2"/>
    <property type="match status" value="1"/>
</dbReference>
<reference evidence="5 6" key="1">
    <citation type="submission" date="2016-10" db="EMBL/GenBank/DDBJ databases">
        <authorList>
            <person name="Varghese N."/>
            <person name="Submissions S."/>
        </authorList>
    </citation>
    <scope>NUCLEOTIDE SEQUENCE [LARGE SCALE GENOMIC DNA]</scope>
    <source>
        <strain evidence="5 6">DSM 16525</strain>
    </source>
</reference>
<dbReference type="FunFam" id="1.10.12.10:FF:000001">
    <property type="entry name" value="Probable enoyl-CoA hydratase, mitochondrial"/>
    <property type="match status" value="1"/>
</dbReference>
<dbReference type="FunFam" id="3.90.226.10:FF:000009">
    <property type="entry name" value="Carnitinyl-CoA dehydratase"/>
    <property type="match status" value="1"/>
</dbReference>
<reference evidence="4 7" key="2">
    <citation type="submission" date="2019-07" db="EMBL/GenBank/DDBJ databases">
        <title>Whole genome shotgun sequence of Myxococcus fulvus NBRC 100333.</title>
        <authorList>
            <person name="Hosoyama A."/>
            <person name="Uohara A."/>
            <person name="Ohji S."/>
            <person name="Ichikawa N."/>
        </authorList>
    </citation>
    <scope>NUCLEOTIDE SEQUENCE [LARGE SCALE GENOMIC DNA]</scope>
    <source>
        <strain evidence="4 7">NBRC 100333</strain>
    </source>
</reference>
<evidence type="ECO:0000313" key="6">
    <source>
        <dbReference type="Proteomes" id="UP000183760"/>
    </source>
</evidence>
<dbReference type="PROSITE" id="PS00166">
    <property type="entry name" value="ENOYL_COA_HYDRATASE"/>
    <property type="match status" value="1"/>
</dbReference>
<gene>
    <name evidence="4" type="ORF">MFU01_75480</name>
    <name evidence="5" type="ORF">SAMN05443572_103557</name>
</gene>
<comment type="similarity">
    <text evidence="1 3">Belongs to the enoyl-CoA hydratase/isomerase family.</text>
</comment>
<evidence type="ECO:0000256" key="3">
    <source>
        <dbReference type="RuleBase" id="RU003707"/>
    </source>
</evidence>
<organism evidence="4 7">
    <name type="scientific">Myxococcus fulvus</name>
    <dbReference type="NCBI Taxonomy" id="33"/>
    <lineage>
        <taxon>Bacteria</taxon>
        <taxon>Pseudomonadati</taxon>
        <taxon>Myxococcota</taxon>
        <taxon>Myxococcia</taxon>
        <taxon>Myxococcales</taxon>
        <taxon>Cystobacterineae</taxon>
        <taxon>Myxococcaceae</taxon>
        <taxon>Myxococcus</taxon>
    </lineage>
</organism>
<dbReference type="Proteomes" id="UP000321514">
    <property type="component" value="Unassembled WGS sequence"/>
</dbReference>
<dbReference type="EMBL" id="BJXR01000063">
    <property type="protein sequence ID" value="GEN12511.1"/>
    <property type="molecule type" value="Genomic_DNA"/>
</dbReference>
<dbReference type="InterPro" id="IPR014748">
    <property type="entry name" value="Enoyl-CoA_hydra_C"/>
</dbReference>
<dbReference type="CDD" id="cd06558">
    <property type="entry name" value="crotonase-like"/>
    <property type="match status" value="1"/>
</dbReference>
<evidence type="ECO:0000313" key="4">
    <source>
        <dbReference type="EMBL" id="GEN12511.1"/>
    </source>
</evidence>
<evidence type="ECO:0000313" key="5">
    <source>
        <dbReference type="EMBL" id="SET86286.1"/>
    </source>
</evidence>
<dbReference type="GO" id="GO:0006635">
    <property type="term" value="P:fatty acid beta-oxidation"/>
    <property type="evidence" value="ECO:0007669"/>
    <property type="project" value="TreeGrafter"/>
</dbReference>
<accession>A0A511TEC2</accession>
<sequence>MPEFKVDARGAIEIWTIDGEGRRNAISRAMLQELGALVERVSSGHQVRAVVITGAGDKAFCAGADLKERAGMQEAEVRAFLEGLRRTFRAIEKSDCVFIAAINGAAFGGGTELALACDLRVAAPAAELGLTEVKLGIIPGGGGTQRLSRLVGPGRAKDLILTARRLNAAEAFAIGLVNRLAPEGHLLEVAHGLAESVVDNAPIAVATAKHAIDEGTGLELDDALALELRKYEEVLKTEDRLEGLRAFAEKRAPVYKGR</sequence>
<dbReference type="InterPro" id="IPR018376">
    <property type="entry name" value="Enoyl-CoA_hyd/isom_CS"/>
</dbReference>
<dbReference type="AlphaFoldDB" id="A0A511TEC2"/>
<evidence type="ECO:0000313" key="7">
    <source>
        <dbReference type="Proteomes" id="UP000321514"/>
    </source>
</evidence>
<evidence type="ECO:0000256" key="2">
    <source>
        <dbReference type="ARBA" id="ARBA00023239"/>
    </source>
</evidence>
<comment type="caution">
    <text evidence="4">The sequence shown here is derived from an EMBL/GenBank/DDBJ whole genome shotgun (WGS) entry which is preliminary data.</text>
</comment>
<keyword evidence="6" id="KW-1185">Reference proteome</keyword>
<dbReference type="Gene3D" id="3.90.226.10">
    <property type="entry name" value="2-enoyl-CoA Hydratase, Chain A, domain 1"/>
    <property type="match status" value="1"/>
</dbReference>
<keyword evidence="2" id="KW-0456">Lyase</keyword>
<dbReference type="PANTHER" id="PTHR11941">
    <property type="entry name" value="ENOYL-COA HYDRATASE-RELATED"/>
    <property type="match status" value="1"/>
</dbReference>
<dbReference type="InterPro" id="IPR029045">
    <property type="entry name" value="ClpP/crotonase-like_dom_sf"/>
</dbReference>
<dbReference type="Pfam" id="PF00378">
    <property type="entry name" value="ECH_1"/>
    <property type="match status" value="1"/>
</dbReference>
<dbReference type="STRING" id="1334629.MFUL124B02_22495"/>
<dbReference type="InterPro" id="IPR001753">
    <property type="entry name" value="Enoyl-CoA_hydra/iso"/>
</dbReference>
<name>A0A511TEC2_MYXFU</name>
<dbReference type="PANTHER" id="PTHR11941:SF54">
    <property type="entry name" value="ENOYL-COA HYDRATASE, MITOCHONDRIAL"/>
    <property type="match status" value="1"/>
</dbReference>
<evidence type="ECO:0000256" key="1">
    <source>
        <dbReference type="ARBA" id="ARBA00005254"/>
    </source>
</evidence>
<dbReference type="Proteomes" id="UP000183760">
    <property type="component" value="Unassembled WGS sequence"/>
</dbReference>
<dbReference type="EMBL" id="FOIB01000003">
    <property type="protein sequence ID" value="SET86286.1"/>
    <property type="molecule type" value="Genomic_DNA"/>
</dbReference>
<dbReference type="SUPFAM" id="SSF52096">
    <property type="entry name" value="ClpP/crotonase"/>
    <property type="match status" value="1"/>
</dbReference>
<dbReference type="RefSeq" id="WP_074952652.1">
    <property type="nucleotide sequence ID" value="NZ_BJXR01000063.1"/>
</dbReference>
<protein>
    <submittedName>
        <fullName evidence="4 5">Enoyl-CoA hydratase</fullName>
    </submittedName>
</protein>
<proteinExistence type="inferred from homology"/>